<dbReference type="AlphaFoldDB" id="A0A8T0V0P5"/>
<proteinExistence type="predicted"/>
<comment type="caution">
    <text evidence="1">The sequence shown here is derived from an EMBL/GenBank/DDBJ whole genome shotgun (WGS) entry which is preliminary data.</text>
</comment>
<keyword evidence="2" id="KW-1185">Reference proteome</keyword>
<protein>
    <submittedName>
        <fullName evidence="1">Uncharacterized protein</fullName>
    </submittedName>
</protein>
<name>A0A8T0V0P5_PANVG</name>
<evidence type="ECO:0000313" key="2">
    <source>
        <dbReference type="Proteomes" id="UP000823388"/>
    </source>
</evidence>
<reference evidence="1 2" key="1">
    <citation type="submission" date="2020-05" db="EMBL/GenBank/DDBJ databases">
        <title>WGS assembly of Panicum virgatum.</title>
        <authorList>
            <person name="Lovell J.T."/>
            <person name="Jenkins J."/>
            <person name="Shu S."/>
            <person name="Juenger T.E."/>
            <person name="Schmutz J."/>
        </authorList>
    </citation>
    <scope>NUCLEOTIDE SEQUENCE [LARGE SCALE GENOMIC DNA]</scope>
    <source>
        <strain evidence="2">cv. AP13</strain>
    </source>
</reference>
<evidence type="ECO:0000313" key="1">
    <source>
        <dbReference type="EMBL" id="KAG2627825.1"/>
    </source>
</evidence>
<gene>
    <name evidence="1" type="ORF">PVAP13_3KG263776</name>
</gene>
<organism evidence="1 2">
    <name type="scientific">Panicum virgatum</name>
    <name type="common">Blackwell switchgrass</name>
    <dbReference type="NCBI Taxonomy" id="38727"/>
    <lineage>
        <taxon>Eukaryota</taxon>
        <taxon>Viridiplantae</taxon>
        <taxon>Streptophyta</taxon>
        <taxon>Embryophyta</taxon>
        <taxon>Tracheophyta</taxon>
        <taxon>Spermatophyta</taxon>
        <taxon>Magnoliopsida</taxon>
        <taxon>Liliopsida</taxon>
        <taxon>Poales</taxon>
        <taxon>Poaceae</taxon>
        <taxon>PACMAD clade</taxon>
        <taxon>Panicoideae</taxon>
        <taxon>Panicodae</taxon>
        <taxon>Paniceae</taxon>
        <taxon>Panicinae</taxon>
        <taxon>Panicum</taxon>
        <taxon>Panicum sect. Hiantes</taxon>
    </lineage>
</organism>
<dbReference type="EMBL" id="CM029041">
    <property type="protein sequence ID" value="KAG2627825.1"/>
    <property type="molecule type" value="Genomic_DNA"/>
</dbReference>
<accession>A0A8T0V0P5</accession>
<sequence>MAASMRAMPRSGSLIPPISMAWKSYRMQRRHNAPAPSWSPSAGVSRYLVEYRGNLLMVVQILPMGGDRRRLGRTRALPRVRLLAFEASQFGVCSSSREARSLRLRRAYGREAPTRLEGESFA</sequence>
<dbReference type="Proteomes" id="UP000823388">
    <property type="component" value="Chromosome 3K"/>
</dbReference>